<comment type="cofactor">
    <cofactor evidence="1 6">
        <name>FAD</name>
        <dbReference type="ChEBI" id="CHEBI:57692"/>
    </cofactor>
</comment>
<dbReference type="GO" id="GO:0004368">
    <property type="term" value="F:glycerol-3-phosphate dehydrogenase (quinone) activity"/>
    <property type="evidence" value="ECO:0007669"/>
    <property type="project" value="UniProtKB-EC"/>
</dbReference>
<dbReference type="PROSITE" id="PS00978">
    <property type="entry name" value="FAD_G3PDH_2"/>
    <property type="match status" value="1"/>
</dbReference>
<dbReference type="Pfam" id="PF16901">
    <property type="entry name" value="DAO_C"/>
    <property type="match status" value="1"/>
</dbReference>
<comment type="caution">
    <text evidence="9">The sequence shown here is derived from an EMBL/GenBank/DDBJ whole genome shotgun (WGS) entry which is preliminary data.</text>
</comment>
<organism evidence="9 10">
    <name type="scientific">Qipengyuania pacifica</name>
    <dbReference type="NCBI Taxonomy" id="2860199"/>
    <lineage>
        <taxon>Bacteria</taxon>
        <taxon>Pseudomonadati</taxon>
        <taxon>Pseudomonadota</taxon>
        <taxon>Alphaproteobacteria</taxon>
        <taxon>Sphingomonadales</taxon>
        <taxon>Erythrobacteraceae</taxon>
        <taxon>Qipengyuania</taxon>
    </lineage>
</organism>
<protein>
    <recommendedName>
        <fullName evidence="6">Glycerol-3-phosphate dehydrogenase</fullName>
        <ecNumber evidence="6">1.1.5.3</ecNumber>
    </recommendedName>
</protein>
<dbReference type="RefSeq" id="WP_221596392.1">
    <property type="nucleotide sequence ID" value="NZ_JAIGNQ010000001.1"/>
</dbReference>
<dbReference type="EC" id="1.1.5.3" evidence="6"/>
<dbReference type="PRINTS" id="PR01001">
    <property type="entry name" value="FADG3PDH"/>
</dbReference>
<evidence type="ECO:0000256" key="5">
    <source>
        <dbReference type="ARBA" id="ARBA00023002"/>
    </source>
</evidence>
<dbReference type="InterPro" id="IPR031656">
    <property type="entry name" value="DAO_C"/>
</dbReference>
<evidence type="ECO:0000313" key="9">
    <source>
        <dbReference type="EMBL" id="MBX7487040.1"/>
    </source>
</evidence>
<dbReference type="EMBL" id="JAIGNQ010000001">
    <property type="protein sequence ID" value="MBX7487040.1"/>
    <property type="molecule type" value="Genomic_DNA"/>
</dbReference>
<dbReference type="NCBIfam" id="NF008899">
    <property type="entry name" value="PRK12266.1"/>
    <property type="match status" value="1"/>
</dbReference>
<feature type="domain" description="Alpha-glycerophosphate oxidase C-terminal" evidence="8">
    <location>
        <begin position="382"/>
        <end position="488"/>
    </location>
</feature>
<evidence type="ECO:0000313" key="10">
    <source>
        <dbReference type="Proteomes" id="UP000776651"/>
    </source>
</evidence>
<evidence type="ECO:0000259" key="8">
    <source>
        <dbReference type="Pfam" id="PF16901"/>
    </source>
</evidence>
<keyword evidence="10" id="KW-1185">Reference proteome</keyword>
<gene>
    <name evidence="9" type="primary">glpD</name>
    <name evidence="9" type="ORF">K3177_00795</name>
</gene>
<dbReference type="Gene3D" id="3.50.50.60">
    <property type="entry name" value="FAD/NAD(P)-binding domain"/>
    <property type="match status" value="1"/>
</dbReference>
<dbReference type="InterPro" id="IPR038299">
    <property type="entry name" value="DAO_C_sf"/>
</dbReference>
<sequence length="496" mass="54676">MTDSYDLLVIGGGINGAGIARDAAGRGLKVVLVEKDDLASHTSSASTKLVHGGLRYLEHYEFRLVAESLREREVLLRNAPHIIWPLRFVMPHEPSMRPKWMLRLGLALYDRIGGRTSLPKSRSVDLRVAPHRNTLQGRLKSGFEYSDCWVEDSRLVVLTAKDAEERGAEIWVRTECTGLERNASNWTAHLRCGSGVRSITAQAVVNAAGPFVDRVAVTALGQGTPAHLRLVKGSHIILSRRFAGDHAYIFQQPDGRIVFAIPYERDFTLIGTTDLLYEGDLDDVAISPKEIAYLIEAASRYFSSAITEDEIVSSYSGVRPLYEDHAASNSTVTRDYVFELDNEGGAPILSVYGGKITTYRKLAEHALEKLGRVLALPGKAWTADAPLPGGDMPDGDFAAFLWRISERYEWLPPEMLLRLARAYGTRIEAVIGSAGSLGELGAHMGGNLYEAELQYLVDAEYARTAQDVLWRRSKLGLHLPVAAQQAVADWFAAQTS</sequence>
<proteinExistence type="inferred from homology"/>
<keyword evidence="3 6" id="KW-0285">Flavoprotein</keyword>
<dbReference type="Pfam" id="PF01266">
    <property type="entry name" value="DAO"/>
    <property type="match status" value="1"/>
</dbReference>
<dbReference type="InterPro" id="IPR036188">
    <property type="entry name" value="FAD/NAD-bd_sf"/>
</dbReference>
<dbReference type="Gene3D" id="6.10.250.1890">
    <property type="match status" value="1"/>
</dbReference>
<dbReference type="Gene3D" id="3.30.9.10">
    <property type="entry name" value="D-Amino Acid Oxidase, subunit A, domain 2"/>
    <property type="match status" value="1"/>
</dbReference>
<feature type="domain" description="FAD dependent oxidoreductase" evidence="7">
    <location>
        <begin position="6"/>
        <end position="360"/>
    </location>
</feature>
<reference evidence="9 10" key="1">
    <citation type="submission" date="2021-08" db="EMBL/GenBank/DDBJ databases">
        <title>Comparative Genomics Analysis of the Genus Qipengyuania Reveals Extensive Genetic Diversity and Metabolic Versatility, Including the Description of Fifteen Novel Species.</title>
        <authorList>
            <person name="Liu Y."/>
        </authorList>
    </citation>
    <scope>NUCLEOTIDE SEQUENCE [LARGE SCALE GENOMIC DNA]</scope>
    <source>
        <strain evidence="9 10">GH25</strain>
    </source>
</reference>
<name>A0ABS7JEF3_9SPHN</name>
<evidence type="ECO:0000256" key="4">
    <source>
        <dbReference type="ARBA" id="ARBA00022827"/>
    </source>
</evidence>
<dbReference type="PANTHER" id="PTHR11985">
    <property type="entry name" value="GLYCEROL-3-PHOSPHATE DEHYDROGENASE"/>
    <property type="match status" value="1"/>
</dbReference>
<evidence type="ECO:0000256" key="6">
    <source>
        <dbReference type="RuleBase" id="RU361217"/>
    </source>
</evidence>
<evidence type="ECO:0000256" key="3">
    <source>
        <dbReference type="ARBA" id="ARBA00022630"/>
    </source>
</evidence>
<evidence type="ECO:0000259" key="7">
    <source>
        <dbReference type="Pfam" id="PF01266"/>
    </source>
</evidence>
<keyword evidence="4" id="KW-0274">FAD</keyword>
<dbReference type="Proteomes" id="UP000776651">
    <property type="component" value="Unassembled WGS sequence"/>
</dbReference>
<keyword evidence="5 6" id="KW-0560">Oxidoreductase</keyword>
<dbReference type="PROSITE" id="PS00977">
    <property type="entry name" value="FAD_G3PDH_1"/>
    <property type="match status" value="1"/>
</dbReference>
<dbReference type="InterPro" id="IPR000447">
    <property type="entry name" value="G3P_DH_FAD-dep"/>
</dbReference>
<dbReference type="SUPFAM" id="SSF51905">
    <property type="entry name" value="FAD/NAD(P)-binding domain"/>
    <property type="match status" value="1"/>
</dbReference>
<comment type="catalytic activity">
    <reaction evidence="6">
        <text>a quinone + sn-glycerol 3-phosphate = dihydroxyacetone phosphate + a quinol</text>
        <dbReference type="Rhea" id="RHEA:18977"/>
        <dbReference type="ChEBI" id="CHEBI:24646"/>
        <dbReference type="ChEBI" id="CHEBI:57597"/>
        <dbReference type="ChEBI" id="CHEBI:57642"/>
        <dbReference type="ChEBI" id="CHEBI:132124"/>
        <dbReference type="EC" id="1.1.5.3"/>
    </reaction>
</comment>
<dbReference type="NCBIfam" id="NF009906">
    <property type="entry name" value="PRK13369.1"/>
    <property type="match status" value="1"/>
</dbReference>
<dbReference type="InterPro" id="IPR006076">
    <property type="entry name" value="FAD-dep_OxRdtase"/>
</dbReference>
<accession>A0ABS7JEF3</accession>
<dbReference type="Gene3D" id="1.10.8.870">
    <property type="entry name" value="Alpha-glycerophosphate oxidase, cap domain"/>
    <property type="match status" value="1"/>
</dbReference>
<evidence type="ECO:0000256" key="1">
    <source>
        <dbReference type="ARBA" id="ARBA00001974"/>
    </source>
</evidence>
<dbReference type="PANTHER" id="PTHR11985:SF15">
    <property type="entry name" value="GLYCEROL-3-PHOSPHATE DEHYDROGENASE, MITOCHONDRIAL"/>
    <property type="match status" value="1"/>
</dbReference>
<evidence type="ECO:0000256" key="2">
    <source>
        <dbReference type="ARBA" id="ARBA00007330"/>
    </source>
</evidence>
<comment type="similarity">
    <text evidence="2 6">Belongs to the FAD-dependent glycerol-3-phosphate dehydrogenase family.</text>
</comment>